<proteinExistence type="predicted"/>
<reference evidence="1" key="1">
    <citation type="submission" date="2022-10" db="EMBL/GenBank/DDBJ databases">
        <title>Characterization and whole genome sequencing of a new Roseateles species, isolated from fresh water.</title>
        <authorList>
            <person name="Guliayeva D.Y."/>
            <person name="Akhremchuk A.E."/>
            <person name="Sikolenko M.A."/>
            <person name="Valentovich L.N."/>
            <person name="Sidarenka A.V."/>
        </authorList>
    </citation>
    <scope>NUCLEOTIDE SEQUENCE</scope>
    <source>
        <strain evidence="1">BIM B-1768</strain>
    </source>
</reference>
<evidence type="ECO:0000313" key="2">
    <source>
        <dbReference type="Proteomes" id="UP001064933"/>
    </source>
</evidence>
<dbReference type="EMBL" id="CP104562">
    <property type="protein sequence ID" value="UXH80217.1"/>
    <property type="molecule type" value="Genomic_DNA"/>
</dbReference>
<dbReference type="RefSeq" id="WP_261760035.1">
    <property type="nucleotide sequence ID" value="NZ_CP104562.2"/>
</dbReference>
<dbReference type="Proteomes" id="UP001064933">
    <property type="component" value="Chromosome"/>
</dbReference>
<sequence length="119" mass="14266">MLDTLTPNPDRLDYVVFFECEPVWEHPRGWIFGLKFEIINGDDKLVVEFSNHDQYWQMEWSHADEVVIAASCVMVGNWYLERVNGLEWFCCSVFDDNRRPREIRLKIRPRISVSILETW</sequence>
<keyword evidence="2" id="KW-1185">Reference proteome</keyword>
<organism evidence="1 2">
    <name type="scientific">Roseateles amylovorans</name>
    <dbReference type="NCBI Taxonomy" id="2978473"/>
    <lineage>
        <taxon>Bacteria</taxon>
        <taxon>Pseudomonadati</taxon>
        <taxon>Pseudomonadota</taxon>
        <taxon>Betaproteobacteria</taxon>
        <taxon>Burkholderiales</taxon>
        <taxon>Sphaerotilaceae</taxon>
        <taxon>Roseateles</taxon>
    </lineage>
</organism>
<gene>
    <name evidence="1" type="ORF">N4261_10195</name>
</gene>
<accession>A0ABY6B599</accession>
<name>A0ABY6B599_9BURK</name>
<evidence type="ECO:0000313" key="1">
    <source>
        <dbReference type="EMBL" id="UXH80217.1"/>
    </source>
</evidence>
<protein>
    <submittedName>
        <fullName evidence="1">Uncharacterized protein</fullName>
    </submittedName>
</protein>